<organism evidence="2 3">
    <name type="scientific">Leptotrichia wadei (strain F0279)</name>
    <dbReference type="NCBI Taxonomy" id="888055"/>
    <lineage>
        <taxon>Bacteria</taxon>
        <taxon>Fusobacteriati</taxon>
        <taxon>Fusobacteriota</taxon>
        <taxon>Fusobacteriia</taxon>
        <taxon>Fusobacteriales</taxon>
        <taxon>Leptotrichiaceae</taxon>
        <taxon>Leptotrichia</taxon>
    </lineage>
</organism>
<dbReference type="RefSeq" id="WP_021746611.1">
    <property type="nucleotide sequence ID" value="NZ_KI271417.1"/>
</dbReference>
<evidence type="ECO:0000256" key="1">
    <source>
        <dbReference type="SAM" id="Coils"/>
    </source>
</evidence>
<comment type="caution">
    <text evidence="2">The sequence shown here is derived from an EMBL/GenBank/DDBJ whole genome shotgun (WGS) entry which is preliminary data.</text>
</comment>
<sequence length="265" mass="32265">MKITKVMFVELISLLCSINSFTNTNSENDFKKYVLEKLEEIKKIDIYNNDTTTKYHNRNEENSKRSGLKKFIIDNFPEKSSELLEKNNESWDAVWKNNISFLDDLKRKYDFNMNLYEFYREEDNKKIKKLMELAIKLKNTKSLSFDQLRKSKEEYETENKKMNDKYTELHDLMGDEYVDYGGTIGYGCYPRHYYSNLENFQEKWLKFREDEALFYSELANKKDEKIYFGKLFEITKKQNEYFEDIINNIKKSDRYKEEKYKRQNI</sequence>
<dbReference type="PATRIC" id="fig|888055.3.peg.1593"/>
<feature type="coiled-coil region" evidence="1">
    <location>
        <begin position="102"/>
        <end position="172"/>
    </location>
</feature>
<evidence type="ECO:0000313" key="2">
    <source>
        <dbReference type="EMBL" id="ERK48635.1"/>
    </source>
</evidence>
<dbReference type="EMBL" id="AWVM01000090">
    <property type="protein sequence ID" value="ERK48635.1"/>
    <property type="molecule type" value="Genomic_DNA"/>
</dbReference>
<name>U2PDP4_LEPWF</name>
<keyword evidence="1" id="KW-0175">Coiled coil</keyword>
<gene>
    <name evidence="2" type="ORF">HMPREF9015_01667</name>
</gene>
<dbReference type="AlphaFoldDB" id="U2PDP4"/>
<dbReference type="Proteomes" id="UP000016626">
    <property type="component" value="Unassembled WGS sequence"/>
</dbReference>
<proteinExistence type="predicted"/>
<dbReference type="HOGENOM" id="CLU_1048880_0_0_0"/>
<protein>
    <submittedName>
        <fullName evidence="2">Uncharacterized protein</fullName>
    </submittedName>
</protein>
<reference evidence="2 3" key="1">
    <citation type="submission" date="2013-06" db="EMBL/GenBank/DDBJ databases">
        <authorList>
            <person name="Weinstock G."/>
            <person name="Sodergren E."/>
            <person name="Lobos E.A."/>
            <person name="Fulton L."/>
            <person name="Fulton R."/>
            <person name="Courtney L."/>
            <person name="Fronick C."/>
            <person name="O'Laughlin M."/>
            <person name="Godfrey J."/>
            <person name="Wilson R.M."/>
            <person name="Miner T."/>
            <person name="Farmer C."/>
            <person name="Delehaunty K."/>
            <person name="Cordes M."/>
            <person name="Minx P."/>
            <person name="Tomlinson C."/>
            <person name="Chen J."/>
            <person name="Wollam A."/>
            <person name="Pepin K.H."/>
            <person name="Bhonagiri V."/>
            <person name="Zhang X."/>
            <person name="Warren W."/>
            <person name="Mitreva M."/>
            <person name="Mardis E.R."/>
            <person name="Wilson R.K."/>
        </authorList>
    </citation>
    <scope>NUCLEOTIDE SEQUENCE [LARGE SCALE GENOMIC DNA]</scope>
    <source>
        <strain evidence="2 3">F0279</strain>
    </source>
</reference>
<dbReference type="Gene3D" id="1.20.1270.180">
    <property type="match status" value="1"/>
</dbReference>
<accession>U2PDP4</accession>
<evidence type="ECO:0000313" key="3">
    <source>
        <dbReference type="Proteomes" id="UP000016626"/>
    </source>
</evidence>